<dbReference type="Pfam" id="PF13516">
    <property type="entry name" value="LRR_6"/>
    <property type="match status" value="1"/>
</dbReference>
<keyword evidence="10" id="KW-0325">Glycoprotein</keyword>
<comment type="similarity">
    <text evidence="2">Belongs to the RLP family.</text>
</comment>
<comment type="subcellular location">
    <subcellularLocation>
        <location evidence="1">Cell membrane</location>
        <topology evidence="1">Single-pass type I membrane protein</topology>
    </subcellularLocation>
</comment>
<evidence type="ECO:0000256" key="6">
    <source>
        <dbReference type="ARBA" id="ARBA00022737"/>
    </source>
</evidence>
<dbReference type="STRING" id="35608.A0A2U1LAV2"/>
<dbReference type="OrthoDB" id="544346at2759"/>
<evidence type="ECO:0000313" key="11">
    <source>
        <dbReference type="EMBL" id="PWA46132.1"/>
    </source>
</evidence>
<evidence type="ECO:0000256" key="7">
    <source>
        <dbReference type="ARBA" id="ARBA00022989"/>
    </source>
</evidence>
<dbReference type="Gene3D" id="3.80.10.10">
    <property type="entry name" value="Ribonuclease Inhibitor"/>
    <property type="match status" value="1"/>
</dbReference>
<sequence length="77" mass="8556">MFRSEILDIIGDIAYLKVLNLSRNNLIGGIPSTIRNLLHIESVDLSWNQLTGPIPQRNAELCGFPLAKNCENPQAPQ</sequence>
<evidence type="ECO:0000256" key="9">
    <source>
        <dbReference type="ARBA" id="ARBA00023170"/>
    </source>
</evidence>
<evidence type="ECO:0000256" key="5">
    <source>
        <dbReference type="ARBA" id="ARBA00022692"/>
    </source>
</evidence>
<keyword evidence="6" id="KW-0677">Repeat</keyword>
<evidence type="ECO:0000256" key="2">
    <source>
        <dbReference type="ARBA" id="ARBA00009592"/>
    </source>
</evidence>
<proteinExistence type="inferred from homology"/>
<accession>A0A2U1LAV2</accession>
<keyword evidence="7" id="KW-1133">Transmembrane helix</keyword>
<dbReference type="SUPFAM" id="SSF52058">
    <property type="entry name" value="L domain-like"/>
    <property type="match status" value="1"/>
</dbReference>
<dbReference type="InterPro" id="IPR001611">
    <property type="entry name" value="Leu-rich_rpt"/>
</dbReference>
<dbReference type="InterPro" id="IPR032675">
    <property type="entry name" value="LRR_dom_sf"/>
</dbReference>
<reference evidence="11 12" key="1">
    <citation type="journal article" date="2018" name="Mol. Plant">
        <title>The genome of Artemisia annua provides insight into the evolution of Asteraceae family and artemisinin biosynthesis.</title>
        <authorList>
            <person name="Shen Q."/>
            <person name="Zhang L."/>
            <person name="Liao Z."/>
            <person name="Wang S."/>
            <person name="Yan T."/>
            <person name="Shi P."/>
            <person name="Liu M."/>
            <person name="Fu X."/>
            <person name="Pan Q."/>
            <person name="Wang Y."/>
            <person name="Lv Z."/>
            <person name="Lu X."/>
            <person name="Zhang F."/>
            <person name="Jiang W."/>
            <person name="Ma Y."/>
            <person name="Chen M."/>
            <person name="Hao X."/>
            <person name="Li L."/>
            <person name="Tang Y."/>
            <person name="Lv G."/>
            <person name="Zhou Y."/>
            <person name="Sun X."/>
            <person name="Brodelius P.E."/>
            <person name="Rose J.K.C."/>
            <person name="Tang K."/>
        </authorList>
    </citation>
    <scope>NUCLEOTIDE SEQUENCE [LARGE SCALE GENOMIC DNA]</scope>
    <source>
        <strain evidence="12">cv. Huhao1</strain>
        <tissue evidence="11">Leaf</tissue>
    </source>
</reference>
<keyword evidence="9" id="KW-0675">Receptor</keyword>
<evidence type="ECO:0000256" key="8">
    <source>
        <dbReference type="ARBA" id="ARBA00023136"/>
    </source>
</evidence>
<dbReference type="AlphaFoldDB" id="A0A2U1LAV2"/>
<keyword evidence="8" id="KW-0472">Membrane</keyword>
<evidence type="ECO:0000256" key="10">
    <source>
        <dbReference type="ARBA" id="ARBA00023180"/>
    </source>
</evidence>
<dbReference type="PANTHER" id="PTHR27004">
    <property type="entry name" value="RECEPTOR-LIKE PROTEIN 12 ISOFORM X1"/>
    <property type="match status" value="1"/>
</dbReference>
<dbReference type="Proteomes" id="UP000245207">
    <property type="component" value="Unassembled WGS sequence"/>
</dbReference>
<evidence type="ECO:0000256" key="3">
    <source>
        <dbReference type="ARBA" id="ARBA00022475"/>
    </source>
</evidence>
<evidence type="ECO:0000256" key="1">
    <source>
        <dbReference type="ARBA" id="ARBA00004251"/>
    </source>
</evidence>
<dbReference type="EMBL" id="PKPP01010436">
    <property type="protein sequence ID" value="PWA46132.1"/>
    <property type="molecule type" value="Genomic_DNA"/>
</dbReference>
<evidence type="ECO:0000256" key="4">
    <source>
        <dbReference type="ARBA" id="ARBA00022614"/>
    </source>
</evidence>
<evidence type="ECO:0000313" key="12">
    <source>
        <dbReference type="Proteomes" id="UP000245207"/>
    </source>
</evidence>
<protein>
    <submittedName>
        <fullName evidence="11">Uncharacterized protein</fullName>
    </submittedName>
</protein>
<keyword evidence="4" id="KW-0433">Leucine-rich repeat</keyword>
<keyword evidence="5" id="KW-0812">Transmembrane</keyword>
<keyword evidence="3" id="KW-1003">Cell membrane</keyword>
<gene>
    <name evidence="11" type="ORF">CTI12_AA511260</name>
</gene>
<dbReference type="PANTHER" id="PTHR27004:SF439">
    <property type="entry name" value="LEUCINE-RICH REPEAT-CONTAINING N-TERMINAL PLANT-TYPE DOMAIN-CONTAINING PROTEIN"/>
    <property type="match status" value="1"/>
</dbReference>
<dbReference type="GO" id="GO:0005886">
    <property type="term" value="C:plasma membrane"/>
    <property type="evidence" value="ECO:0007669"/>
    <property type="project" value="UniProtKB-SubCell"/>
</dbReference>
<dbReference type="Pfam" id="PF00560">
    <property type="entry name" value="LRR_1"/>
    <property type="match status" value="1"/>
</dbReference>
<name>A0A2U1LAV2_ARTAN</name>
<keyword evidence="12" id="KW-1185">Reference proteome</keyword>
<organism evidence="11 12">
    <name type="scientific">Artemisia annua</name>
    <name type="common">Sweet wormwood</name>
    <dbReference type="NCBI Taxonomy" id="35608"/>
    <lineage>
        <taxon>Eukaryota</taxon>
        <taxon>Viridiplantae</taxon>
        <taxon>Streptophyta</taxon>
        <taxon>Embryophyta</taxon>
        <taxon>Tracheophyta</taxon>
        <taxon>Spermatophyta</taxon>
        <taxon>Magnoliopsida</taxon>
        <taxon>eudicotyledons</taxon>
        <taxon>Gunneridae</taxon>
        <taxon>Pentapetalae</taxon>
        <taxon>asterids</taxon>
        <taxon>campanulids</taxon>
        <taxon>Asterales</taxon>
        <taxon>Asteraceae</taxon>
        <taxon>Asteroideae</taxon>
        <taxon>Anthemideae</taxon>
        <taxon>Artemisiinae</taxon>
        <taxon>Artemisia</taxon>
    </lineage>
</organism>
<comment type="caution">
    <text evidence="11">The sequence shown here is derived from an EMBL/GenBank/DDBJ whole genome shotgun (WGS) entry which is preliminary data.</text>
</comment>